<feature type="binding site" evidence="6">
    <location>
        <position position="90"/>
    </location>
    <ligand>
        <name>substrate</name>
    </ligand>
</feature>
<dbReference type="AlphaFoldDB" id="C4R2E2"/>
<dbReference type="Gene3D" id="3.40.50.40">
    <property type="match status" value="1"/>
</dbReference>
<dbReference type="InterPro" id="IPR037152">
    <property type="entry name" value="L-asparaginase_N_sf"/>
</dbReference>
<dbReference type="PRINTS" id="PR00139">
    <property type="entry name" value="ASNGLNASE"/>
</dbReference>
<dbReference type="InterPro" id="IPR027473">
    <property type="entry name" value="L-asparaginase_C"/>
</dbReference>
<evidence type="ECO:0000256" key="9">
    <source>
        <dbReference type="SAM" id="SignalP"/>
    </source>
</evidence>
<keyword evidence="3" id="KW-0378">Hydrolase</keyword>
<evidence type="ECO:0000256" key="4">
    <source>
        <dbReference type="ARBA" id="ARBA00049366"/>
    </source>
</evidence>
<dbReference type="STRING" id="644223.C4R2E2"/>
<dbReference type="GO" id="GO:0004067">
    <property type="term" value="F:asparaginase activity"/>
    <property type="evidence" value="ECO:0007669"/>
    <property type="project" value="UniProtKB-UniRule"/>
</dbReference>
<keyword evidence="13" id="KW-1185">Reference proteome</keyword>
<dbReference type="PROSITE" id="PS51732">
    <property type="entry name" value="ASN_GLN_ASE_3"/>
    <property type="match status" value="1"/>
</dbReference>
<dbReference type="KEGG" id="ppa:PAS_chr2-2_0481"/>
<feature type="active site" description="O-isoaspartyl threonine intermediate" evidence="5">
    <location>
        <position position="44"/>
    </location>
</feature>
<protein>
    <recommendedName>
        <fullName evidence="2">asparaginase</fullName>
        <ecNumber evidence="2">3.5.1.1</ecNumber>
    </recommendedName>
</protein>
<dbReference type="SMR" id="C4R2E2"/>
<evidence type="ECO:0000259" key="10">
    <source>
        <dbReference type="Pfam" id="PF00710"/>
    </source>
</evidence>
<evidence type="ECO:0000256" key="1">
    <source>
        <dbReference type="ARBA" id="ARBA00010518"/>
    </source>
</evidence>
<dbReference type="NCBIfam" id="TIGR00520">
    <property type="entry name" value="asnASE_II"/>
    <property type="match status" value="1"/>
</dbReference>
<dbReference type="Gene3D" id="3.40.50.1170">
    <property type="entry name" value="L-asparaginase, N-terminal domain"/>
    <property type="match status" value="1"/>
</dbReference>
<evidence type="ECO:0000256" key="2">
    <source>
        <dbReference type="ARBA" id="ARBA00012920"/>
    </source>
</evidence>
<comment type="similarity">
    <text evidence="1 8">Belongs to the asparaginase 1 family.</text>
</comment>
<dbReference type="SMART" id="SM00870">
    <property type="entry name" value="Asparaginase"/>
    <property type="match status" value="1"/>
</dbReference>
<sequence length="357" mass="38241">MKVSTLLTIFTALVSYSSALPIEKRETEYNSSLPLVKIYGTGGTIASRGSSASQTSGYSLGLTVEDLIESVPTLQDVANLEYLQVSNVGSGSINDTILLDLAHNIQADLDEGKVGGAVVTHGTDSLEETSFFLELTVKTESPVVIVGAMRPATATSADGPMNLYQAVSVAGSELSKGRGSLVVFNDRIGSGFYSTKSSANSLDTFKSLEQGYLGFFFNNDIEYYYPPARPNGYHYFNVTESTELPMVDIIYAHQSMDPALIYAAAESGVKGIVTAGMGAGSITAPARDALNDVYEKYGVITVQSRRMQEGKVPERTNNFIGSGYLNPQKARIMLQLCLNEGLNLNQTKDVFSAVYGG</sequence>
<dbReference type="InterPro" id="IPR004550">
    <property type="entry name" value="AsnASE_II"/>
</dbReference>
<dbReference type="PANTHER" id="PTHR11707">
    <property type="entry name" value="L-ASPARAGINASE"/>
    <property type="match status" value="1"/>
</dbReference>
<dbReference type="InterPro" id="IPR020827">
    <property type="entry name" value="Asparaginase/glutaminase_AS1"/>
</dbReference>
<name>C4R2E2_KOMPG</name>
<proteinExistence type="inferred from homology"/>
<dbReference type="PROSITE" id="PS00144">
    <property type="entry name" value="ASN_GLN_ASE_1"/>
    <property type="match status" value="1"/>
</dbReference>
<evidence type="ECO:0000259" key="11">
    <source>
        <dbReference type="Pfam" id="PF17763"/>
    </source>
</evidence>
<evidence type="ECO:0000313" key="12">
    <source>
        <dbReference type="EMBL" id="CAY69666.1"/>
    </source>
</evidence>
<dbReference type="OMA" id="IGFAEWR"/>
<organism evidence="12 13">
    <name type="scientific">Komagataella phaffii (strain GS115 / ATCC 20864)</name>
    <name type="common">Yeast</name>
    <name type="synonym">Pichia pastoris</name>
    <dbReference type="NCBI Taxonomy" id="644223"/>
    <lineage>
        <taxon>Eukaryota</taxon>
        <taxon>Fungi</taxon>
        <taxon>Dikarya</taxon>
        <taxon>Ascomycota</taxon>
        <taxon>Saccharomycotina</taxon>
        <taxon>Pichiomycetes</taxon>
        <taxon>Pichiales</taxon>
        <taxon>Pichiaceae</taxon>
        <taxon>Komagataella</taxon>
    </lineage>
</organism>
<dbReference type="PANTHER" id="PTHR11707:SF28">
    <property type="entry name" value="60 KDA LYSOPHOSPHOLIPASE"/>
    <property type="match status" value="1"/>
</dbReference>
<dbReference type="FunCoup" id="C4R2E2">
    <property type="interactions" value="56"/>
</dbReference>
<comment type="catalytic activity">
    <reaction evidence="4">
        <text>L-asparagine + H2O = L-aspartate + NH4(+)</text>
        <dbReference type="Rhea" id="RHEA:21016"/>
        <dbReference type="ChEBI" id="CHEBI:15377"/>
        <dbReference type="ChEBI" id="CHEBI:28938"/>
        <dbReference type="ChEBI" id="CHEBI:29991"/>
        <dbReference type="ChEBI" id="CHEBI:58048"/>
        <dbReference type="EC" id="3.5.1.1"/>
    </reaction>
</comment>
<dbReference type="Proteomes" id="UP000000314">
    <property type="component" value="Chromosome 2"/>
</dbReference>
<dbReference type="CDD" id="cd08964">
    <property type="entry name" value="L-asparaginase_II"/>
    <property type="match status" value="1"/>
</dbReference>
<dbReference type="PIRSF" id="PIRSF001220">
    <property type="entry name" value="L-ASNase_gatD"/>
    <property type="match status" value="1"/>
</dbReference>
<feature type="domain" description="L-asparaginase N-terminal" evidence="10">
    <location>
        <begin position="36"/>
        <end position="228"/>
    </location>
</feature>
<evidence type="ECO:0000256" key="3">
    <source>
        <dbReference type="ARBA" id="ARBA00022801"/>
    </source>
</evidence>
<feature type="active site" evidence="7">
    <location>
        <position position="44"/>
    </location>
</feature>
<gene>
    <name evidence="12" type="ordered locus">PAS_chr2-2_0481</name>
</gene>
<evidence type="ECO:0000256" key="8">
    <source>
        <dbReference type="RuleBase" id="RU004456"/>
    </source>
</evidence>
<dbReference type="FunFam" id="3.40.50.1170:FF:000001">
    <property type="entry name" value="L-asparaginase 2"/>
    <property type="match status" value="1"/>
</dbReference>
<dbReference type="HOGENOM" id="CLU_019134_1_1_1"/>
<accession>C4R2E2</accession>
<keyword evidence="9" id="KW-0732">Signal</keyword>
<reference evidence="12 13" key="1">
    <citation type="journal article" date="2009" name="Nat. Biotechnol.">
        <title>Genome sequence of the recombinant protein production host Pichia pastoris.</title>
        <authorList>
            <person name="De Schutter K."/>
            <person name="Lin Y.C."/>
            <person name="Tiels P."/>
            <person name="Van Hecke A."/>
            <person name="Glinka S."/>
            <person name="Weber-Lehmann J."/>
            <person name="Rouze P."/>
            <person name="Van de Peer Y."/>
            <person name="Callewaert N."/>
        </authorList>
    </citation>
    <scope>NUCLEOTIDE SEQUENCE [LARGE SCALE GENOMIC DNA]</scope>
    <source>
        <strain evidence="13">GS115 / ATCC 20864</strain>
    </source>
</reference>
<dbReference type="GeneID" id="8198654"/>
<dbReference type="eggNOG" id="KOG0503">
    <property type="taxonomic scope" value="Eukaryota"/>
</dbReference>
<dbReference type="InterPro" id="IPR040919">
    <property type="entry name" value="Asparaginase_C"/>
</dbReference>
<feature type="binding site" evidence="6">
    <location>
        <begin position="123"/>
        <end position="124"/>
    </location>
    <ligand>
        <name>substrate</name>
    </ligand>
</feature>
<feature type="signal peptide" evidence="9">
    <location>
        <begin position="1"/>
        <end position="19"/>
    </location>
</feature>
<feature type="domain" description="Asparaginase/glutaminase C-terminal" evidence="11">
    <location>
        <begin position="247"/>
        <end position="351"/>
    </location>
</feature>
<dbReference type="EMBL" id="FN392320">
    <property type="protein sequence ID" value="CAY69666.1"/>
    <property type="molecule type" value="Genomic_DNA"/>
</dbReference>
<dbReference type="InParanoid" id="C4R2E2"/>
<dbReference type="GO" id="GO:0006530">
    <property type="term" value="P:L-asparagine catabolic process"/>
    <property type="evidence" value="ECO:0007669"/>
    <property type="project" value="UniProtKB-ARBA"/>
</dbReference>
<evidence type="ECO:0000256" key="5">
    <source>
        <dbReference type="PIRSR" id="PIRSR001220-1"/>
    </source>
</evidence>
<evidence type="ECO:0000256" key="7">
    <source>
        <dbReference type="PROSITE-ProRule" id="PRU10099"/>
    </source>
</evidence>
<dbReference type="EC" id="3.5.1.1" evidence="2"/>
<dbReference type="Pfam" id="PF17763">
    <property type="entry name" value="Asparaginase_C"/>
    <property type="match status" value="1"/>
</dbReference>
<dbReference type="SUPFAM" id="SSF53774">
    <property type="entry name" value="Glutaminase/Asparaginase"/>
    <property type="match status" value="1"/>
</dbReference>
<dbReference type="InterPro" id="IPR036152">
    <property type="entry name" value="Asp/glu_Ase-like_sf"/>
</dbReference>
<evidence type="ECO:0000313" key="13">
    <source>
        <dbReference type="Proteomes" id="UP000000314"/>
    </source>
</evidence>
<dbReference type="RefSeq" id="XP_002491946.1">
    <property type="nucleotide sequence ID" value="XM_002491901.1"/>
</dbReference>
<dbReference type="OrthoDB" id="542841at2759"/>
<dbReference type="InterPro" id="IPR027474">
    <property type="entry name" value="L-asparaginase_N"/>
</dbReference>
<dbReference type="Pfam" id="PF00710">
    <property type="entry name" value="Asparaginase"/>
    <property type="match status" value="1"/>
</dbReference>
<dbReference type="InterPro" id="IPR006034">
    <property type="entry name" value="Asparaginase/glutaminase-like"/>
</dbReference>
<evidence type="ECO:0000256" key="6">
    <source>
        <dbReference type="PIRSR" id="PIRSR001220-2"/>
    </source>
</evidence>
<dbReference type="PIRSF" id="PIRSF500176">
    <property type="entry name" value="L_ASNase"/>
    <property type="match status" value="1"/>
</dbReference>
<feature type="chain" id="PRO_5009950892" description="asparaginase" evidence="9">
    <location>
        <begin position="20"/>
        <end position="357"/>
    </location>
</feature>